<comment type="caution">
    <text evidence="1">The sequence shown here is derived from an EMBL/GenBank/DDBJ whole genome shotgun (WGS) entry which is preliminary data.</text>
</comment>
<accession>A0A6A8DHI1</accession>
<evidence type="ECO:0000313" key="2">
    <source>
        <dbReference type="Proteomes" id="UP000799092"/>
    </source>
</evidence>
<keyword evidence="2" id="KW-1185">Reference proteome</keyword>
<dbReference type="EMBL" id="WJNG01000029">
    <property type="protein sequence ID" value="MRH45168.1"/>
    <property type="molecule type" value="Genomic_DNA"/>
</dbReference>
<protein>
    <submittedName>
        <fullName evidence="1">Uncharacterized protein</fullName>
    </submittedName>
</protein>
<gene>
    <name evidence="1" type="ORF">GH741_21315</name>
</gene>
<dbReference type="AlphaFoldDB" id="A0A6A8DHI1"/>
<reference evidence="1" key="1">
    <citation type="submission" date="2019-11" db="EMBL/GenBank/DDBJ databases">
        <authorList>
            <person name="Li J."/>
        </authorList>
    </citation>
    <scope>NUCLEOTIDE SEQUENCE</scope>
    <source>
        <strain evidence="1">B6B</strain>
    </source>
</reference>
<proteinExistence type="predicted"/>
<dbReference type="Proteomes" id="UP000799092">
    <property type="component" value="Unassembled WGS sequence"/>
</dbReference>
<sequence length="111" mass="12342">MAKVIRSYFKSENDAESAKAILNKLKINNPYIDKIPEDSESTILVPLGNVSTNTNIVSTPSAIAPLKGYNGKEDLAVRKYLLEFEVDEEDHQDALAILMDSDGFVDPNHFE</sequence>
<evidence type="ECO:0000313" key="1">
    <source>
        <dbReference type="EMBL" id="MRH45168.1"/>
    </source>
</evidence>
<name>A0A6A8DHI1_9BACI</name>
<dbReference type="OrthoDB" id="2607182at2"/>
<dbReference type="RefSeq" id="WP_153738758.1">
    <property type="nucleotide sequence ID" value="NZ_WJNG01000029.1"/>
</dbReference>
<organism evidence="1 2">
    <name type="scientific">Aquibacillus halophilus</name>
    <dbReference type="NCBI Taxonomy" id="930132"/>
    <lineage>
        <taxon>Bacteria</taxon>
        <taxon>Bacillati</taxon>
        <taxon>Bacillota</taxon>
        <taxon>Bacilli</taxon>
        <taxon>Bacillales</taxon>
        <taxon>Bacillaceae</taxon>
        <taxon>Aquibacillus</taxon>
    </lineage>
</organism>